<dbReference type="GO" id="GO:0008171">
    <property type="term" value="F:O-methyltransferase activity"/>
    <property type="evidence" value="ECO:0007669"/>
    <property type="project" value="InterPro"/>
</dbReference>
<evidence type="ECO:0000313" key="5">
    <source>
        <dbReference type="EMBL" id="CAG9312180.1"/>
    </source>
</evidence>
<dbReference type="SUPFAM" id="SSF53335">
    <property type="entry name" value="S-adenosyl-L-methionine-dependent methyltransferases"/>
    <property type="match status" value="1"/>
</dbReference>
<dbReference type="InterPro" id="IPR029063">
    <property type="entry name" value="SAM-dependent_MTases_sf"/>
</dbReference>
<keyword evidence="2" id="KW-0808">Transferase</keyword>
<keyword evidence="1" id="KW-0489">Methyltransferase</keyword>
<reference evidence="5" key="1">
    <citation type="submission" date="2021-09" db="EMBL/GenBank/DDBJ databases">
        <authorList>
            <consortium name="AG Swart"/>
            <person name="Singh M."/>
            <person name="Singh A."/>
            <person name="Seah K."/>
            <person name="Emmerich C."/>
        </authorList>
    </citation>
    <scope>NUCLEOTIDE SEQUENCE</scope>
    <source>
        <strain evidence="5">ATCC30299</strain>
    </source>
</reference>
<keyword evidence="6" id="KW-1185">Reference proteome</keyword>
<dbReference type="AlphaFoldDB" id="A0AAU9IE61"/>
<dbReference type="Pfam" id="PF01596">
    <property type="entry name" value="Methyltransf_3"/>
    <property type="match status" value="1"/>
</dbReference>
<dbReference type="PANTHER" id="PTHR10509:SF14">
    <property type="entry name" value="CAFFEOYL-COA O-METHYLTRANSFERASE 3-RELATED"/>
    <property type="match status" value="1"/>
</dbReference>
<dbReference type="InterPro" id="IPR050362">
    <property type="entry name" value="Cation-dep_OMT"/>
</dbReference>
<proteinExistence type="inferred from homology"/>
<protein>
    <recommendedName>
        <fullName evidence="7">Caffeoyl-CoA O-methyltransferase</fullName>
    </recommendedName>
</protein>
<dbReference type="CDD" id="cd02440">
    <property type="entry name" value="AdoMet_MTases"/>
    <property type="match status" value="1"/>
</dbReference>
<accession>A0AAU9IE61</accession>
<comment type="similarity">
    <text evidence="4">Belongs to the class I-like SAM-binding methyltransferase superfamily. Cation-dependent O-methyltransferase family.</text>
</comment>
<evidence type="ECO:0000313" key="6">
    <source>
        <dbReference type="Proteomes" id="UP001162131"/>
    </source>
</evidence>
<dbReference type="GO" id="GO:0032259">
    <property type="term" value="P:methylation"/>
    <property type="evidence" value="ECO:0007669"/>
    <property type="project" value="UniProtKB-KW"/>
</dbReference>
<sequence>MYNFLSGAKRSSIFKGFSRFSGSLPVKTSLTQKSIEYIYRVGIRNNEIKEDLLSETRRIHPDDAIMSTDRIQGDFMENPVQSMNAKKCIEIGVFTGFSSLCTALGLPDDGKIFALDISEEFTSIAKKYWKLAGIDHKIDLVIAPALDTIARLRREGHENTFDFAFLDGDKENYLHYYENLLPLMRKGGMILVDNVAFLNLAADNTQNDGEAVGVRQLNERIGRDDRVKSIALPFGDGIFMVTKNRLF</sequence>
<gene>
    <name evidence="5" type="ORF">BSTOLATCC_MIC5428</name>
</gene>
<dbReference type="PANTHER" id="PTHR10509">
    <property type="entry name" value="O-METHYLTRANSFERASE-RELATED"/>
    <property type="match status" value="1"/>
</dbReference>
<keyword evidence="3" id="KW-0949">S-adenosyl-L-methionine</keyword>
<dbReference type="Proteomes" id="UP001162131">
    <property type="component" value="Unassembled WGS sequence"/>
</dbReference>
<name>A0AAU9IE61_9CILI</name>
<evidence type="ECO:0000256" key="2">
    <source>
        <dbReference type="ARBA" id="ARBA00022679"/>
    </source>
</evidence>
<evidence type="ECO:0000256" key="4">
    <source>
        <dbReference type="ARBA" id="ARBA00023453"/>
    </source>
</evidence>
<dbReference type="GO" id="GO:0008757">
    <property type="term" value="F:S-adenosylmethionine-dependent methyltransferase activity"/>
    <property type="evidence" value="ECO:0007669"/>
    <property type="project" value="TreeGrafter"/>
</dbReference>
<evidence type="ECO:0000256" key="3">
    <source>
        <dbReference type="ARBA" id="ARBA00022691"/>
    </source>
</evidence>
<dbReference type="Gene3D" id="3.40.50.150">
    <property type="entry name" value="Vaccinia Virus protein VP39"/>
    <property type="match status" value="1"/>
</dbReference>
<dbReference type="InterPro" id="IPR002935">
    <property type="entry name" value="SAM_O-MeTrfase"/>
</dbReference>
<evidence type="ECO:0000256" key="1">
    <source>
        <dbReference type="ARBA" id="ARBA00022603"/>
    </source>
</evidence>
<organism evidence="5 6">
    <name type="scientific">Blepharisma stoltei</name>
    <dbReference type="NCBI Taxonomy" id="1481888"/>
    <lineage>
        <taxon>Eukaryota</taxon>
        <taxon>Sar</taxon>
        <taxon>Alveolata</taxon>
        <taxon>Ciliophora</taxon>
        <taxon>Postciliodesmatophora</taxon>
        <taxon>Heterotrichea</taxon>
        <taxon>Heterotrichida</taxon>
        <taxon>Blepharismidae</taxon>
        <taxon>Blepharisma</taxon>
    </lineage>
</organism>
<evidence type="ECO:0008006" key="7">
    <source>
        <dbReference type="Google" id="ProtNLM"/>
    </source>
</evidence>
<dbReference type="EMBL" id="CAJZBQ010000005">
    <property type="protein sequence ID" value="CAG9312180.1"/>
    <property type="molecule type" value="Genomic_DNA"/>
</dbReference>
<dbReference type="PROSITE" id="PS51682">
    <property type="entry name" value="SAM_OMT_I"/>
    <property type="match status" value="1"/>
</dbReference>
<comment type="caution">
    <text evidence="5">The sequence shown here is derived from an EMBL/GenBank/DDBJ whole genome shotgun (WGS) entry which is preliminary data.</text>
</comment>